<dbReference type="GO" id="GO:0020037">
    <property type="term" value="F:heme binding"/>
    <property type="evidence" value="ECO:0007669"/>
    <property type="project" value="InterPro"/>
</dbReference>
<evidence type="ECO:0000256" key="5">
    <source>
        <dbReference type="ARBA" id="ARBA00022989"/>
    </source>
</evidence>
<keyword evidence="8" id="KW-0560">Oxidoreductase</keyword>
<dbReference type="GO" id="GO:0016020">
    <property type="term" value="C:membrane"/>
    <property type="evidence" value="ECO:0007669"/>
    <property type="project" value="UniProtKB-SubCell"/>
</dbReference>
<evidence type="ECO:0000313" key="9">
    <source>
        <dbReference type="EMBL" id="CAI0476430.1"/>
    </source>
</evidence>
<evidence type="ECO:0008006" key="11">
    <source>
        <dbReference type="Google" id="ProtNLM"/>
    </source>
</evidence>
<evidence type="ECO:0000256" key="3">
    <source>
        <dbReference type="ARBA" id="ARBA00022692"/>
    </source>
</evidence>
<dbReference type="Gene3D" id="1.10.630.10">
    <property type="entry name" value="Cytochrome P450"/>
    <property type="match status" value="1"/>
</dbReference>
<reference evidence="9" key="1">
    <citation type="submission" date="2022-08" db="EMBL/GenBank/DDBJ databases">
        <authorList>
            <person name="Gutierrez-Valencia J."/>
        </authorList>
    </citation>
    <scope>NUCLEOTIDE SEQUENCE</scope>
</reference>
<dbReference type="PRINTS" id="PR00465">
    <property type="entry name" value="EP450IV"/>
</dbReference>
<dbReference type="GO" id="GO:0005506">
    <property type="term" value="F:iron ion binding"/>
    <property type="evidence" value="ECO:0007669"/>
    <property type="project" value="InterPro"/>
</dbReference>
<keyword evidence="5" id="KW-1133">Transmembrane helix</keyword>
<keyword evidence="10" id="KW-1185">Reference proteome</keyword>
<keyword evidence="7 8" id="KW-0349">Heme</keyword>
<dbReference type="InterPro" id="IPR002403">
    <property type="entry name" value="Cyt_P450_E_grp-IV"/>
</dbReference>
<keyword evidence="4 7" id="KW-0479">Metal-binding</keyword>
<comment type="caution">
    <text evidence="9">The sequence shown here is derived from an EMBL/GenBank/DDBJ whole genome shotgun (WGS) entry which is preliminary data.</text>
</comment>
<keyword evidence="8" id="KW-0503">Monooxygenase</keyword>
<comment type="subcellular location">
    <subcellularLocation>
        <location evidence="1">Membrane</location>
        <topology evidence="1">Single-pass membrane protein</topology>
    </subcellularLocation>
</comment>
<sequence length="69" mass="7934">MVCPPAVHLNPAKYEDPLTFNPWRWDGQEINRATRHFMAFGGGIRFCVGTEFTKVQMATFLHCLVTKYS</sequence>
<dbReference type="Proteomes" id="UP001154282">
    <property type="component" value="Unassembled WGS sequence"/>
</dbReference>
<comment type="similarity">
    <text evidence="2 8">Belongs to the cytochrome P450 family.</text>
</comment>
<feature type="binding site" description="axial binding residue" evidence="7">
    <location>
        <position position="47"/>
    </location>
    <ligand>
        <name>heme</name>
        <dbReference type="ChEBI" id="CHEBI:30413"/>
    </ligand>
    <ligandPart>
        <name>Fe</name>
        <dbReference type="ChEBI" id="CHEBI:18248"/>
    </ligandPart>
</feature>
<dbReference type="PANTHER" id="PTHR24286">
    <property type="entry name" value="CYTOCHROME P450 26"/>
    <property type="match status" value="1"/>
</dbReference>
<dbReference type="InterPro" id="IPR001128">
    <property type="entry name" value="Cyt_P450"/>
</dbReference>
<dbReference type="GO" id="GO:0010268">
    <property type="term" value="P:brassinosteroid homeostasis"/>
    <property type="evidence" value="ECO:0007669"/>
    <property type="project" value="TreeGrafter"/>
</dbReference>
<dbReference type="PANTHER" id="PTHR24286:SF11">
    <property type="entry name" value="CYTOCHROME P450, FAMILY 87, SUBFAMILY A, POLYPEPTIDE 2"/>
    <property type="match status" value="1"/>
</dbReference>
<comment type="cofactor">
    <cofactor evidence="7">
        <name>heme</name>
        <dbReference type="ChEBI" id="CHEBI:30413"/>
    </cofactor>
</comment>
<dbReference type="AlphaFoldDB" id="A0AAV0Q0P7"/>
<dbReference type="InterPro" id="IPR036396">
    <property type="entry name" value="Cyt_P450_sf"/>
</dbReference>
<evidence type="ECO:0000256" key="7">
    <source>
        <dbReference type="PIRSR" id="PIRSR602403-1"/>
    </source>
</evidence>
<accession>A0AAV0Q0P7</accession>
<proteinExistence type="inferred from homology"/>
<dbReference type="GO" id="GO:0004497">
    <property type="term" value="F:monooxygenase activity"/>
    <property type="evidence" value="ECO:0007669"/>
    <property type="project" value="UniProtKB-KW"/>
</dbReference>
<dbReference type="GO" id="GO:0016125">
    <property type="term" value="P:sterol metabolic process"/>
    <property type="evidence" value="ECO:0007669"/>
    <property type="project" value="TreeGrafter"/>
</dbReference>
<organism evidence="9 10">
    <name type="scientific">Linum tenue</name>
    <dbReference type="NCBI Taxonomy" id="586396"/>
    <lineage>
        <taxon>Eukaryota</taxon>
        <taxon>Viridiplantae</taxon>
        <taxon>Streptophyta</taxon>
        <taxon>Embryophyta</taxon>
        <taxon>Tracheophyta</taxon>
        <taxon>Spermatophyta</taxon>
        <taxon>Magnoliopsida</taxon>
        <taxon>eudicotyledons</taxon>
        <taxon>Gunneridae</taxon>
        <taxon>Pentapetalae</taxon>
        <taxon>rosids</taxon>
        <taxon>fabids</taxon>
        <taxon>Malpighiales</taxon>
        <taxon>Linaceae</taxon>
        <taxon>Linum</taxon>
    </lineage>
</organism>
<evidence type="ECO:0000256" key="4">
    <source>
        <dbReference type="ARBA" id="ARBA00022723"/>
    </source>
</evidence>
<dbReference type="GO" id="GO:0016705">
    <property type="term" value="F:oxidoreductase activity, acting on paired donors, with incorporation or reduction of molecular oxygen"/>
    <property type="evidence" value="ECO:0007669"/>
    <property type="project" value="InterPro"/>
</dbReference>
<gene>
    <name evidence="9" type="ORF">LITE_LOCUS40782</name>
</gene>
<name>A0AAV0Q0P7_9ROSI</name>
<dbReference type="SUPFAM" id="SSF48264">
    <property type="entry name" value="Cytochrome P450"/>
    <property type="match status" value="1"/>
</dbReference>
<evidence type="ECO:0000256" key="2">
    <source>
        <dbReference type="ARBA" id="ARBA00010617"/>
    </source>
</evidence>
<evidence type="ECO:0000256" key="6">
    <source>
        <dbReference type="ARBA" id="ARBA00023004"/>
    </source>
</evidence>
<dbReference type="Pfam" id="PF00067">
    <property type="entry name" value="p450"/>
    <property type="match status" value="1"/>
</dbReference>
<protein>
    <recommendedName>
        <fullName evidence="11">Cytochrome P450</fullName>
    </recommendedName>
</protein>
<evidence type="ECO:0000256" key="1">
    <source>
        <dbReference type="ARBA" id="ARBA00004167"/>
    </source>
</evidence>
<dbReference type="EMBL" id="CAMGYJ010000009">
    <property type="protein sequence ID" value="CAI0476430.1"/>
    <property type="molecule type" value="Genomic_DNA"/>
</dbReference>
<evidence type="ECO:0000256" key="8">
    <source>
        <dbReference type="RuleBase" id="RU000461"/>
    </source>
</evidence>
<dbReference type="GO" id="GO:0016132">
    <property type="term" value="P:brassinosteroid biosynthetic process"/>
    <property type="evidence" value="ECO:0007669"/>
    <property type="project" value="TreeGrafter"/>
</dbReference>
<keyword evidence="5" id="KW-0472">Membrane</keyword>
<dbReference type="PROSITE" id="PS00086">
    <property type="entry name" value="CYTOCHROME_P450"/>
    <property type="match status" value="1"/>
</dbReference>
<evidence type="ECO:0000313" key="10">
    <source>
        <dbReference type="Proteomes" id="UP001154282"/>
    </source>
</evidence>
<keyword evidence="6 7" id="KW-0408">Iron</keyword>
<dbReference type="InterPro" id="IPR017972">
    <property type="entry name" value="Cyt_P450_CS"/>
</dbReference>
<keyword evidence="3" id="KW-0812">Transmembrane</keyword>